<dbReference type="Proteomes" id="UP000292919">
    <property type="component" value="Unassembled WGS sequence"/>
</dbReference>
<protein>
    <recommendedName>
        <fullName evidence="3">GAF domain-containing protein</fullName>
    </recommendedName>
</protein>
<dbReference type="AlphaFoldDB" id="A0A6H3FBY1"/>
<proteinExistence type="predicted"/>
<reference evidence="1 2" key="1">
    <citation type="submission" date="2018-12" db="EMBL/GenBank/DDBJ databases">
        <title>First genome draft of Desulfovibrio legallis sp. nov.</title>
        <authorList>
            <person name="Ben Dhia O."/>
            <person name="Najjari A."/>
            <person name="Ferjani R."/>
            <person name="Fhoula I."/>
            <person name="Fardeau M.-L."/>
            <person name="Boudabbous A."/>
            <person name="Ouzari H.I."/>
        </authorList>
    </citation>
    <scope>NUCLEOTIDE SEQUENCE [LARGE SCALE GENOMIC DNA]</scope>
    <source>
        <strain evidence="1 2">H1T</strain>
    </source>
</reference>
<organism evidence="1 2">
    <name type="scientific">Desulfovibrio legallii</name>
    <dbReference type="NCBI Taxonomy" id="571438"/>
    <lineage>
        <taxon>Bacteria</taxon>
        <taxon>Pseudomonadati</taxon>
        <taxon>Thermodesulfobacteriota</taxon>
        <taxon>Desulfovibrionia</taxon>
        <taxon>Desulfovibrionales</taxon>
        <taxon>Desulfovibrionaceae</taxon>
        <taxon>Desulfovibrio</taxon>
    </lineage>
</organism>
<dbReference type="SUPFAM" id="SSF55781">
    <property type="entry name" value="GAF domain-like"/>
    <property type="match status" value="1"/>
</dbReference>
<dbReference type="InterPro" id="IPR029016">
    <property type="entry name" value="GAF-like_dom_sf"/>
</dbReference>
<dbReference type="RefSeq" id="WP_118230226.1">
    <property type="nucleotide sequence ID" value="NZ_DBFBQU010000122.1"/>
</dbReference>
<gene>
    <name evidence="1" type="ORF">EB812_05400</name>
</gene>
<name>A0A6H3FBY1_9BACT</name>
<evidence type="ECO:0000313" key="2">
    <source>
        <dbReference type="Proteomes" id="UP000292919"/>
    </source>
</evidence>
<evidence type="ECO:0000313" key="1">
    <source>
        <dbReference type="EMBL" id="TBH80569.1"/>
    </source>
</evidence>
<comment type="caution">
    <text evidence="1">The sequence shown here is derived from an EMBL/GenBank/DDBJ whole genome shotgun (WGS) entry which is preliminary data.</text>
</comment>
<dbReference type="EMBL" id="SIXC01000005">
    <property type="protein sequence ID" value="TBH80569.1"/>
    <property type="molecule type" value="Genomic_DNA"/>
</dbReference>
<keyword evidence="2" id="KW-1185">Reference proteome</keyword>
<sequence>MSQHSPEYIREEIKRLLKYAPPEMRVAALALLPAAKRTLNTGYHPAVRGVPMRSWRCLLMLLTSVASMQNDTEMLLRVSNDLLSIADRMAPPSEVLRQSAEILVHALYAEMYVCRLRTPNGEWVVSTANQVDGKSIPIVAPMLEEGLRRHPVMRAILEGHTRYVVSNNLHALDRGGESFDCIIYKEGYRSRLAFVLRERSNRPPFGLVMLYTKREYGFESFDERFLSKCASIVSLSVGRRVAVARDTLEKAAGAMAHYGNNALNVMRNQAEYCGELVEDIDANQARALRLARELLAEFPEDSRGRSLALELESILARTDLTELAGHLGGVLEGNRRMTRIINSLMKSAERPRLMHYALGHDVLRLEDDNQ</sequence>
<accession>A0A6H3FBY1</accession>
<dbReference type="Gene3D" id="3.30.450.40">
    <property type="match status" value="1"/>
</dbReference>
<evidence type="ECO:0008006" key="3">
    <source>
        <dbReference type="Google" id="ProtNLM"/>
    </source>
</evidence>